<dbReference type="InterPro" id="IPR020993">
    <property type="entry name" value="Centromere_CenpK"/>
</dbReference>
<comment type="caution">
    <text evidence="8">The sequence shown here is derived from an EMBL/GenBank/DDBJ whole genome shotgun (WGS) entry which is preliminary data.</text>
</comment>
<keyword evidence="4" id="KW-0158">Chromosome</keyword>
<dbReference type="PANTHER" id="PTHR14401">
    <property type="entry name" value="CENTROMERE PROTEIN K"/>
    <property type="match status" value="1"/>
</dbReference>
<sequence length="319" mass="35141">MDEETRAYAINLDYTLKELQQKVREHENGLQRLQLANADAPLSPEAQVAIITSALQDVNDSEPFLPTAGSILPALLALRKTHETVVQSDAYLASHSSEVDSLNNRLESERANLRDQHLLADAIAARLESLRTAEPASPAETTPDDRAAKLMQDLEAKKKKYDSETFDLMKSLHAFIDDHLAVMLAAEELGGPVVGDVVDIAPDDLALGFNAQGKSNKRANKPYDDDDRRQRRIDEIWGAGSDGDSALDEVAAAGREMRQLTEDLLNTLVEARGDNSASYVKLTRESAAARFLVRSKVAQFHPKDATRLRLIDFGRELAT</sequence>
<proteinExistence type="inferred from homology"/>
<evidence type="ECO:0000256" key="6">
    <source>
        <dbReference type="ARBA" id="ARBA00023242"/>
    </source>
</evidence>
<accession>A0A2C5Y8Y8</accession>
<dbReference type="EMBL" id="NJET01000044">
    <property type="protein sequence ID" value="PHH63712.1"/>
    <property type="molecule type" value="Genomic_DNA"/>
</dbReference>
<evidence type="ECO:0000256" key="2">
    <source>
        <dbReference type="ARBA" id="ARBA00004584"/>
    </source>
</evidence>
<protein>
    <submittedName>
        <fullName evidence="8">Uncharacterized protein</fullName>
    </submittedName>
</protein>
<dbReference type="GO" id="GO:0005634">
    <property type="term" value="C:nucleus"/>
    <property type="evidence" value="ECO:0007669"/>
    <property type="project" value="UniProtKB-SubCell"/>
</dbReference>
<comment type="similarity">
    <text evidence="3">Belongs to the CENP-K/MCM22 family.</text>
</comment>
<evidence type="ECO:0000256" key="1">
    <source>
        <dbReference type="ARBA" id="ARBA00004123"/>
    </source>
</evidence>
<evidence type="ECO:0000256" key="7">
    <source>
        <dbReference type="ARBA" id="ARBA00023328"/>
    </source>
</evidence>
<name>A0A2C5Y8Y8_9HYPO</name>
<dbReference type="PANTHER" id="PTHR14401:SF6">
    <property type="entry name" value="CENTROMERE PROTEIN K"/>
    <property type="match status" value="1"/>
</dbReference>
<dbReference type="OrthoDB" id="9445768at2759"/>
<dbReference type="GO" id="GO:0051382">
    <property type="term" value="P:kinetochore assembly"/>
    <property type="evidence" value="ECO:0007669"/>
    <property type="project" value="InterPro"/>
</dbReference>
<keyword evidence="7" id="KW-0137">Centromere</keyword>
<keyword evidence="5" id="KW-0175">Coiled coil</keyword>
<dbReference type="GO" id="GO:0000070">
    <property type="term" value="P:mitotic sister chromatid segregation"/>
    <property type="evidence" value="ECO:0007669"/>
    <property type="project" value="TreeGrafter"/>
</dbReference>
<evidence type="ECO:0000256" key="3">
    <source>
        <dbReference type="ARBA" id="ARBA00005795"/>
    </source>
</evidence>
<organism evidence="8 9">
    <name type="scientific">Ophiocordyceps australis</name>
    <dbReference type="NCBI Taxonomy" id="1399860"/>
    <lineage>
        <taxon>Eukaryota</taxon>
        <taxon>Fungi</taxon>
        <taxon>Dikarya</taxon>
        <taxon>Ascomycota</taxon>
        <taxon>Pezizomycotina</taxon>
        <taxon>Sordariomycetes</taxon>
        <taxon>Hypocreomycetidae</taxon>
        <taxon>Hypocreales</taxon>
        <taxon>Ophiocordycipitaceae</taxon>
        <taxon>Ophiocordyceps</taxon>
    </lineage>
</organism>
<keyword evidence="6" id="KW-0539">Nucleus</keyword>
<reference evidence="8 9" key="1">
    <citation type="submission" date="2017-06" db="EMBL/GenBank/DDBJ databases">
        <title>Ant-infecting Ophiocordyceps genomes reveal a high diversity of potential behavioral manipulation genes and a possible major role for enterotoxins.</title>
        <authorList>
            <person name="De Bekker C."/>
            <person name="Evans H.C."/>
            <person name="Brachmann A."/>
            <person name="Hughes D.P."/>
        </authorList>
    </citation>
    <scope>NUCLEOTIDE SEQUENCE [LARGE SCALE GENOMIC DNA]</scope>
    <source>
        <strain evidence="8 9">Map64</strain>
    </source>
</reference>
<evidence type="ECO:0000313" key="8">
    <source>
        <dbReference type="EMBL" id="PHH63712.1"/>
    </source>
</evidence>
<dbReference type="AlphaFoldDB" id="A0A2C5Y8Y8"/>
<gene>
    <name evidence="8" type="ORF">CDD81_5584</name>
</gene>
<dbReference type="Proteomes" id="UP000226192">
    <property type="component" value="Unassembled WGS sequence"/>
</dbReference>
<dbReference type="GO" id="GO:0000775">
    <property type="term" value="C:chromosome, centromeric region"/>
    <property type="evidence" value="ECO:0007669"/>
    <property type="project" value="UniProtKB-SubCell"/>
</dbReference>
<evidence type="ECO:0000313" key="9">
    <source>
        <dbReference type="Proteomes" id="UP000226192"/>
    </source>
</evidence>
<comment type="subcellular location">
    <subcellularLocation>
        <location evidence="2">Chromosome</location>
        <location evidence="2">Centromere</location>
    </subcellularLocation>
    <subcellularLocation>
        <location evidence="1">Nucleus</location>
    </subcellularLocation>
</comment>
<keyword evidence="9" id="KW-1185">Reference proteome</keyword>
<evidence type="ECO:0000256" key="4">
    <source>
        <dbReference type="ARBA" id="ARBA00022454"/>
    </source>
</evidence>
<evidence type="ECO:0000256" key="5">
    <source>
        <dbReference type="ARBA" id="ARBA00023054"/>
    </source>
</evidence>